<evidence type="ECO:0008006" key="5">
    <source>
        <dbReference type="Google" id="ProtNLM"/>
    </source>
</evidence>
<dbReference type="InterPro" id="IPR005754">
    <property type="entry name" value="Sortase"/>
</dbReference>
<dbReference type="RefSeq" id="WP_146303285.1">
    <property type="nucleotide sequence ID" value="NZ_JANXKU010000001.1"/>
</dbReference>
<dbReference type="GO" id="GO:0016787">
    <property type="term" value="F:hydrolase activity"/>
    <property type="evidence" value="ECO:0007669"/>
    <property type="project" value="UniProtKB-KW"/>
</dbReference>
<evidence type="ECO:0000256" key="1">
    <source>
        <dbReference type="ARBA" id="ARBA00022801"/>
    </source>
</evidence>
<keyword evidence="1" id="KW-0378">Hydrolase</keyword>
<keyword evidence="2" id="KW-0812">Transmembrane</keyword>
<dbReference type="Gene3D" id="2.40.260.10">
    <property type="entry name" value="Sortase"/>
    <property type="match status" value="1"/>
</dbReference>
<evidence type="ECO:0000313" key="4">
    <source>
        <dbReference type="Proteomes" id="UP000321659"/>
    </source>
</evidence>
<keyword evidence="2" id="KW-0472">Membrane</keyword>
<proteinExistence type="predicted"/>
<dbReference type="NCBIfam" id="TIGR03064">
    <property type="entry name" value="sortase_srtB"/>
    <property type="match status" value="1"/>
</dbReference>
<feature type="transmembrane region" description="Helical" evidence="2">
    <location>
        <begin position="20"/>
        <end position="41"/>
    </location>
</feature>
<dbReference type="CDD" id="cd05826">
    <property type="entry name" value="Sortase_B"/>
    <property type="match status" value="1"/>
</dbReference>
<comment type="caution">
    <text evidence="3">The sequence shown here is derived from an EMBL/GenBank/DDBJ whole genome shotgun (WGS) entry which is preliminary data.</text>
</comment>
<reference evidence="3 4" key="1">
    <citation type="submission" date="2019-04" db="EMBL/GenBank/DDBJ databases">
        <title>In vitro growth and metabolic characteristics of meat-borne Lactobacillus algidus strains.</title>
        <authorList>
            <person name="Sade E."/>
            <person name="Per J."/>
            <person name="Tytti H."/>
            <person name="Johanna B.K."/>
        </authorList>
    </citation>
    <scope>NUCLEOTIDE SEQUENCE [LARGE SCALE GENOMIC DNA]</scope>
    <source>
        <strain evidence="3 4">LTS37-1</strain>
    </source>
</reference>
<keyword evidence="2" id="KW-1133">Transmembrane helix</keyword>
<sequence length="277" mass="31614">MAKYKDKHAATKSKKTKLLIIGSLFTVLIGICLYFVGYYAYQVYQVNHEVKQETQLTKQVVKKTKKSTTTHLGTSDEGTMDINWEKLKQINPNIKAWIYIPQTRINYVVLQGADNTFYLHHDETDKASTSGQLFFDYRQKPNFSEKNSFIYGHDMFDGSRFTDLVKYADKDYFNAHRKVYVYTRTKRYDGTVFATQSNSGTSKAHTMGFSNGAEMTDYIDYMKSRSDVQANDVSTSSITKLLTLWTCTGVATVDDAGQPVSADKSRTFVSVSLKEHR</sequence>
<evidence type="ECO:0000256" key="2">
    <source>
        <dbReference type="SAM" id="Phobius"/>
    </source>
</evidence>
<accession>A0A5C6M819</accession>
<dbReference type="Pfam" id="PF04203">
    <property type="entry name" value="Sortase"/>
    <property type="match status" value="1"/>
</dbReference>
<dbReference type="InterPro" id="IPR023365">
    <property type="entry name" value="Sortase_dom-sf"/>
</dbReference>
<protein>
    <recommendedName>
        <fullName evidence="5">Sortase B</fullName>
    </recommendedName>
</protein>
<dbReference type="InterPro" id="IPR009835">
    <property type="entry name" value="SrtB"/>
</dbReference>
<dbReference type="Proteomes" id="UP000321659">
    <property type="component" value="Unassembled WGS sequence"/>
</dbReference>
<name>A0A5C6M819_9LACO</name>
<organism evidence="3 4">
    <name type="scientific">Dellaglioa algida</name>
    <dbReference type="NCBI Taxonomy" id="105612"/>
    <lineage>
        <taxon>Bacteria</taxon>
        <taxon>Bacillati</taxon>
        <taxon>Bacillota</taxon>
        <taxon>Bacilli</taxon>
        <taxon>Lactobacillales</taxon>
        <taxon>Lactobacillaceae</taxon>
        <taxon>Dellaglioa</taxon>
    </lineage>
</organism>
<gene>
    <name evidence="3" type="ORF">LABALGLTS371_15070</name>
</gene>
<evidence type="ECO:0000313" key="3">
    <source>
        <dbReference type="EMBL" id="TWW10313.1"/>
    </source>
</evidence>
<dbReference type="EMBL" id="SRRQ01000016">
    <property type="protein sequence ID" value="TWW10313.1"/>
    <property type="molecule type" value="Genomic_DNA"/>
</dbReference>
<dbReference type="SUPFAM" id="SSF63817">
    <property type="entry name" value="Sortase"/>
    <property type="match status" value="1"/>
</dbReference>
<dbReference type="AlphaFoldDB" id="A0A5C6M819"/>